<dbReference type="Pfam" id="PF02567">
    <property type="entry name" value="PhzC-PhzF"/>
    <property type="match status" value="1"/>
</dbReference>
<gene>
    <name evidence="3" type="ORF">BFV95_4651</name>
</gene>
<comment type="caution">
    <text evidence="3">The sequence shown here is derived from an EMBL/GenBank/DDBJ whole genome shotgun (WGS) entry which is preliminary data.</text>
</comment>
<dbReference type="Gene3D" id="3.10.310.10">
    <property type="entry name" value="Diaminopimelate Epimerase, Chain A, domain 1"/>
    <property type="match status" value="2"/>
</dbReference>
<evidence type="ECO:0000313" key="3">
    <source>
        <dbReference type="EMBL" id="OES24708.1"/>
    </source>
</evidence>
<dbReference type="AlphaFoldDB" id="A0AB36FP05"/>
<dbReference type="GO" id="GO:0005737">
    <property type="term" value="C:cytoplasm"/>
    <property type="evidence" value="ECO:0007669"/>
    <property type="project" value="TreeGrafter"/>
</dbReference>
<dbReference type="Proteomes" id="UP000095392">
    <property type="component" value="Unassembled WGS sequence"/>
</dbReference>
<accession>A0AB36FP05</accession>
<dbReference type="PIRSF" id="PIRSF016184">
    <property type="entry name" value="PhzC_PhzF"/>
    <property type="match status" value="1"/>
</dbReference>
<dbReference type="PANTHER" id="PTHR13774:SF17">
    <property type="entry name" value="PHENAZINE BIOSYNTHESIS-LIKE DOMAIN-CONTAINING PROTEIN"/>
    <property type="match status" value="1"/>
</dbReference>
<evidence type="ECO:0000313" key="4">
    <source>
        <dbReference type="Proteomes" id="UP000095392"/>
    </source>
</evidence>
<reference evidence="3 4" key="1">
    <citation type="submission" date="2016-09" db="EMBL/GenBank/DDBJ databases">
        <title>Draft Genome Sequence of four Alteromonas macleodii strains isolated from copper coupons and grown long-term at elevated copper levels.</title>
        <authorList>
            <person name="Cusick K."/>
            <person name="Dale J."/>
            <person name="Little B."/>
            <person name="Biffinger J."/>
        </authorList>
    </citation>
    <scope>NUCLEOTIDE SEQUENCE [LARGE SCALE GENOMIC DNA]</scope>
    <source>
        <strain evidence="3 4">KCP01</strain>
    </source>
</reference>
<dbReference type="RefSeq" id="WP_069945537.1">
    <property type="nucleotide sequence ID" value="NZ_MIPW01000069.1"/>
</dbReference>
<evidence type="ECO:0000256" key="1">
    <source>
        <dbReference type="ARBA" id="ARBA00008270"/>
    </source>
</evidence>
<organism evidence="3 4">
    <name type="scientific">Alteromonas macleodii</name>
    <name type="common">Pseudoalteromonas macleodii</name>
    <dbReference type="NCBI Taxonomy" id="28108"/>
    <lineage>
        <taxon>Bacteria</taxon>
        <taxon>Pseudomonadati</taxon>
        <taxon>Pseudomonadota</taxon>
        <taxon>Gammaproteobacteria</taxon>
        <taxon>Alteromonadales</taxon>
        <taxon>Alteromonadaceae</taxon>
        <taxon>Alteromonas/Salinimonas group</taxon>
        <taxon>Alteromonas</taxon>
    </lineage>
</organism>
<keyword evidence="4" id="KW-1185">Reference proteome</keyword>
<dbReference type="EMBL" id="MIPY01000059">
    <property type="protein sequence ID" value="OES24708.1"/>
    <property type="molecule type" value="Genomic_DNA"/>
</dbReference>
<comment type="similarity">
    <text evidence="1">Belongs to the PhzF family.</text>
</comment>
<keyword evidence="2" id="KW-0413">Isomerase</keyword>
<sequence length="262" mass="29856">MHKALHRRVFYSVKEKGNWACVHPCTATELQSPEQLLTWAKTHQRVTAFIADTGQQAEGPIYHIRWFSPTQEIQLCGHATLAAADIVLTHLHPAANQVTFHYAHDMLHVTQLKAQLYIMRINNIKLYPAPRPYELKRLLNVPLGRIMETQAEDGYYVIQLPNRAHVADFTLPAKQYSAFTKRALIVTSRDILSVNDIYFRYFAPQYGAPEDPATGSAAPVLSAFWHVRTSEVYTCRQLSAEGGIYQLYWDNDHTHIVTLVGE</sequence>
<protein>
    <submittedName>
        <fullName evidence="3">Phenazine biosynthesis-like family protein</fullName>
    </submittedName>
</protein>
<dbReference type="GO" id="GO:0016853">
    <property type="term" value="F:isomerase activity"/>
    <property type="evidence" value="ECO:0007669"/>
    <property type="project" value="UniProtKB-KW"/>
</dbReference>
<dbReference type="PANTHER" id="PTHR13774">
    <property type="entry name" value="PHENAZINE BIOSYNTHESIS PROTEIN"/>
    <property type="match status" value="1"/>
</dbReference>
<proteinExistence type="inferred from homology"/>
<dbReference type="SUPFAM" id="SSF54506">
    <property type="entry name" value="Diaminopimelate epimerase-like"/>
    <property type="match status" value="1"/>
</dbReference>
<dbReference type="InterPro" id="IPR003719">
    <property type="entry name" value="Phenazine_PhzF-like"/>
</dbReference>
<name>A0AB36FP05_ALTMA</name>
<evidence type="ECO:0000256" key="2">
    <source>
        <dbReference type="ARBA" id="ARBA00023235"/>
    </source>
</evidence>